<reference evidence="2 3" key="1">
    <citation type="journal article" date="2015" name="Int. J. Syst. Evol. Microbiol.">
        <title>Nitrosospira lacus sp. nov., a psychrotolerant, ammonia-oxidizing bacterium from sandy lake sediment.</title>
        <authorList>
            <person name="Urakawa H."/>
            <person name="Garcia J.C."/>
            <person name="Nielsen J.L."/>
            <person name="Le V.Q."/>
            <person name="Kozlowski J.A."/>
            <person name="Stein L.Y."/>
            <person name="Lim C.K."/>
            <person name="Pommerening-Roser A."/>
            <person name="Martens-Habbena W."/>
            <person name="Stahl D.A."/>
            <person name="Klotz M.G."/>
        </authorList>
    </citation>
    <scope>NUCLEOTIDE SEQUENCE [LARGE SCALE GENOMIC DNA]</scope>
    <source>
        <strain evidence="2 3">APG3</strain>
    </source>
</reference>
<dbReference type="eggNOG" id="ENOG50334XP">
    <property type="taxonomic scope" value="Bacteria"/>
</dbReference>
<dbReference type="AlphaFoldDB" id="A0A1W6SQX9"/>
<dbReference type="Proteomes" id="UP000012179">
    <property type="component" value="Chromosome"/>
</dbReference>
<accession>A0A1W6SQX9</accession>
<name>A0A1W6SQX9_9PROT</name>
<dbReference type="RefSeq" id="WP_004181272.1">
    <property type="nucleotide sequence ID" value="NZ_CP021106.3"/>
</dbReference>
<sequence>MKTTFKSLLVLFALFFLSPQAAMAEDYTEKAGQKLTNGVANATTGFLEIPKTIMVDSQSKGPVYGMTFGLTKGLWNAVFRTGLGIFDAATFIIPTKKLVSPEVIWEDFNKQTTFNI</sequence>
<dbReference type="EMBL" id="CP021106">
    <property type="protein sequence ID" value="ARO88238.1"/>
    <property type="molecule type" value="Genomic_DNA"/>
</dbReference>
<gene>
    <name evidence="2" type="ORF">EBAPG3_010840</name>
</gene>
<keyword evidence="3" id="KW-1185">Reference proteome</keyword>
<dbReference type="InterPro" id="IPR023824">
    <property type="entry name" value="CHP04073_exosortase-affil"/>
</dbReference>
<feature type="signal peptide" evidence="1">
    <location>
        <begin position="1"/>
        <end position="24"/>
    </location>
</feature>
<evidence type="ECO:0000256" key="1">
    <source>
        <dbReference type="SAM" id="SignalP"/>
    </source>
</evidence>
<organism evidence="2 3">
    <name type="scientific">Nitrosospira lacus</name>
    <dbReference type="NCBI Taxonomy" id="1288494"/>
    <lineage>
        <taxon>Bacteria</taxon>
        <taxon>Pseudomonadati</taxon>
        <taxon>Pseudomonadota</taxon>
        <taxon>Betaproteobacteria</taxon>
        <taxon>Nitrosomonadales</taxon>
        <taxon>Nitrosomonadaceae</taxon>
        <taxon>Nitrosospira</taxon>
    </lineage>
</organism>
<protein>
    <submittedName>
        <fullName evidence="2">Exosortase system-associated protein, TIGR04073 family</fullName>
    </submittedName>
</protein>
<dbReference type="NCBIfam" id="TIGR04073">
    <property type="entry name" value="exo_TIGR04073"/>
    <property type="match status" value="1"/>
</dbReference>
<keyword evidence="1" id="KW-0732">Signal</keyword>
<dbReference type="OrthoDB" id="8548499at2"/>
<proteinExistence type="predicted"/>
<dbReference type="KEGG" id="nlc:EBAPG3_010840"/>
<evidence type="ECO:0000313" key="3">
    <source>
        <dbReference type="Proteomes" id="UP000012179"/>
    </source>
</evidence>
<feature type="chain" id="PRO_5010871396" evidence="1">
    <location>
        <begin position="25"/>
        <end position="116"/>
    </location>
</feature>
<evidence type="ECO:0000313" key="2">
    <source>
        <dbReference type="EMBL" id="ARO88238.1"/>
    </source>
</evidence>